<dbReference type="InterPro" id="IPR032675">
    <property type="entry name" value="LRR_dom_sf"/>
</dbReference>
<comment type="caution">
    <text evidence="1">The sequence shown here is derived from an EMBL/GenBank/DDBJ whole genome shotgun (WGS) entry which is preliminary data.</text>
</comment>
<evidence type="ECO:0000313" key="2">
    <source>
        <dbReference type="Proteomes" id="UP000636479"/>
    </source>
</evidence>
<accession>A0A8H6SM36</accession>
<keyword evidence="2" id="KW-1185">Reference proteome</keyword>
<evidence type="ECO:0000313" key="1">
    <source>
        <dbReference type="EMBL" id="KAF7302285.1"/>
    </source>
</evidence>
<proteinExistence type="predicted"/>
<dbReference type="Proteomes" id="UP000636479">
    <property type="component" value="Unassembled WGS sequence"/>
</dbReference>
<protein>
    <recommendedName>
        <fullName evidence="3">F-box domain-containing protein</fullName>
    </recommendedName>
</protein>
<gene>
    <name evidence="1" type="ORF">MIND_00795800</name>
</gene>
<dbReference type="Gene3D" id="3.80.10.10">
    <property type="entry name" value="Ribonuclease Inhibitor"/>
    <property type="match status" value="1"/>
</dbReference>
<reference evidence="1" key="1">
    <citation type="submission" date="2020-05" db="EMBL/GenBank/DDBJ databases">
        <title>Mycena genomes resolve the evolution of fungal bioluminescence.</title>
        <authorList>
            <person name="Tsai I.J."/>
        </authorList>
    </citation>
    <scope>NUCLEOTIDE SEQUENCE</scope>
    <source>
        <strain evidence="1">171206Taipei</strain>
    </source>
</reference>
<name>A0A8H6SM36_9AGAR</name>
<sequence>MELPLGLESLYEQLSQAQQSQISGLLREGLADEAELEHELDAVLSFVRDLQDLLGRRKNNNYVLASFLSPIRRLPVEIMAEIFEQCVRVDSAKLDYFSTNSQVAPLLLLNVCSWWRKICLGSPRLWTNLTFRANEYRDSFDPGNLLARSGQAPLNVTLNPTVSPNYRDREGPPSYVLHTILRSDRFVAGVKTLAIPSGAVPVYAELLQPMQHFTQLTTLALNLCRYQARNMDRGDTLETFSNAPLLTSLDLTLSRSPPPGDTASYAVYFPWGQLTHLGLAFESADWVGSWPMPLLLNILRRCQLVTHLTLGRLIPFPFASTYPVCHLPAVKTLVLNNNSTMILPFLAVPGVQELVADNAHWDPENFASLKANSGLTKLRVLDFCHLDPTSTQSVLRILFTHDSTIEELRLPILNDEALVRSLIWLPNRSNNILPRLTYLWIGLTTREVMSDGGALFLQMVRSRVRLQTETIPRTSDGETRSFLVKVEAHIPAADWSDAVAEAKLELLHCGVLLLPGISINL</sequence>
<dbReference type="OrthoDB" id="3365698at2759"/>
<evidence type="ECO:0008006" key="3">
    <source>
        <dbReference type="Google" id="ProtNLM"/>
    </source>
</evidence>
<dbReference type="GeneID" id="59347157"/>
<dbReference type="RefSeq" id="XP_037220285.1">
    <property type="nucleotide sequence ID" value="XM_037364641.1"/>
</dbReference>
<dbReference type="SUPFAM" id="SSF52047">
    <property type="entry name" value="RNI-like"/>
    <property type="match status" value="1"/>
</dbReference>
<dbReference type="AlphaFoldDB" id="A0A8H6SM36"/>
<organism evidence="1 2">
    <name type="scientific">Mycena indigotica</name>
    <dbReference type="NCBI Taxonomy" id="2126181"/>
    <lineage>
        <taxon>Eukaryota</taxon>
        <taxon>Fungi</taxon>
        <taxon>Dikarya</taxon>
        <taxon>Basidiomycota</taxon>
        <taxon>Agaricomycotina</taxon>
        <taxon>Agaricomycetes</taxon>
        <taxon>Agaricomycetidae</taxon>
        <taxon>Agaricales</taxon>
        <taxon>Marasmiineae</taxon>
        <taxon>Mycenaceae</taxon>
        <taxon>Mycena</taxon>
    </lineage>
</organism>
<dbReference type="EMBL" id="JACAZF010000006">
    <property type="protein sequence ID" value="KAF7302285.1"/>
    <property type="molecule type" value="Genomic_DNA"/>
</dbReference>